<organism evidence="6 7">
    <name type="scientific">Chrysochromulina tobinii</name>
    <dbReference type="NCBI Taxonomy" id="1460289"/>
    <lineage>
        <taxon>Eukaryota</taxon>
        <taxon>Haptista</taxon>
        <taxon>Haptophyta</taxon>
        <taxon>Prymnesiophyceae</taxon>
        <taxon>Prymnesiales</taxon>
        <taxon>Chrysochromulinaceae</taxon>
        <taxon>Chrysochromulina</taxon>
    </lineage>
</organism>
<reference evidence="7" key="1">
    <citation type="journal article" date="2015" name="PLoS Genet.">
        <title>Genome Sequence and Transcriptome Analyses of Chrysochromulina tobin: Metabolic Tools for Enhanced Algal Fitness in the Prominent Order Prymnesiales (Haptophyceae).</title>
        <authorList>
            <person name="Hovde B.T."/>
            <person name="Deodato C.R."/>
            <person name="Hunsperger H.M."/>
            <person name="Ryken S.A."/>
            <person name="Yost W."/>
            <person name="Jha R.K."/>
            <person name="Patterson J."/>
            <person name="Monnat R.J. Jr."/>
            <person name="Barlow S.B."/>
            <person name="Starkenburg S.R."/>
            <person name="Cattolico R.A."/>
        </authorList>
    </citation>
    <scope>NUCLEOTIDE SEQUENCE</scope>
    <source>
        <strain evidence="7">CCMP291</strain>
    </source>
</reference>
<feature type="repeat" description="WD" evidence="3">
    <location>
        <begin position="633"/>
        <end position="666"/>
    </location>
</feature>
<dbReference type="Pfam" id="PF00400">
    <property type="entry name" value="WD40"/>
    <property type="match status" value="3"/>
</dbReference>
<dbReference type="InterPro" id="IPR052993">
    <property type="entry name" value="CFA-57"/>
</dbReference>
<protein>
    <submittedName>
        <fullName evidence="6">Wd repeat-containing protein 65</fullName>
    </submittedName>
</protein>
<dbReference type="InterPro" id="IPR015943">
    <property type="entry name" value="WD40/YVTN_repeat-like_dom_sf"/>
</dbReference>
<dbReference type="InterPro" id="IPR001680">
    <property type="entry name" value="WD40_rpt"/>
</dbReference>
<dbReference type="PANTHER" id="PTHR32215">
    <property type="entry name" value="CILIA- AND FLAGELLA-ASSOCIATED PROTEIN 57"/>
    <property type="match status" value="1"/>
</dbReference>
<dbReference type="SUPFAM" id="SSF50978">
    <property type="entry name" value="WD40 repeat-like"/>
    <property type="match status" value="3"/>
</dbReference>
<proteinExistence type="predicted"/>
<feature type="region of interest" description="Disordered" evidence="5">
    <location>
        <begin position="1266"/>
        <end position="1308"/>
    </location>
</feature>
<sequence length="1308" mass="143351">MSEPPAPAAAAMSHNPAAPVLAPLHAFGLSNDVQNNVLAVDEATILHPVGRAIALYNLESRKMAFVRDGTSEKGDVTALALSPSKKYLAVCERNETAQISIYHVSSQKKTKVLPQGGPLADSTADRFITAAFSSDSKLLAAATGNGELVLWLWDKGRQLAFQKSSVPYAISRISFDPREHAQGATICTTGAKFFRLWRLADGQLKPAPGSGLAIKKEPPVYTDHAWLPGDDRVVGCTDMGEVQLLERGEVKHTITSAREAGAASLSCVVAFARGFITAGAAGLICIFEGPKDEERVPYQLSHTFVCWAPSSPLSSSSASSGRQPLDITALAISPSEEMLICSCANSQLATFPIANIDILSSGSDECHFTLLAGGGFHHGTVTGLDTCVQKPLLVTCGADRTVRVWNYTRRICEHVKHFADEPLGCSLHPTGNQILVGFSDKLRLFNILMNDLQLVADFAVKGCRCVSFARGGQYFAAVSGPHIFIFSTYTAEQLCTLKGHSGAVRSISWREGDRGLASTGVDGAVYEWEWGPDAPIMERLQSSDYVIKVAKNEAVKCGARVKGVTTLFTAAQDGALKCLAGGSLLCEKRTELGKLMALDISKSDNVLLCGSQAGVVRTYELPLTAESEPSDDAMLHLAPIVQLRLSHDEAHLFTASEDGTILMWEMLGEGAALRERALRSGAGKEGGDGPSPENNTVLVSKAELLERVAVAEELEQKVKEIQLQSEYQSHLAEQTFQEQLRLERQAREEALHEAAERYKGLERFLEAAEREAAEAAQSMEGAHMRAAEELEHLDKEDMQCELEERIYALVVAGQEREERLKLEREEIKAAANQKLVASEEQQAALAHKYEEMLSQEERDNDTVIERQEEAAFKLLTHEREEKQTIKGEQAIMRKKFANFQQDMAKLKSQLDERESTIKGLRHDVADREKVIALLKKDVQEREESIADKERRLSELKAKNKELEKFKFVLDYKLRELAKEIEPRDEQIMQMRETIRELDDELQRDYKTSVGLEHGLAERQAKIESLQGELKKVRREVLSKERALQFLARDVQKLANLTDPNAIKEGVKVLYREMGEGAGSGANEEDEGVAQEFASQRLYMERALESLRGRLNRAEGQKQGDSAKKVAENEKLIVECNSLRREVREVRGELAKAQMELQNLQNADAKKGRAGASSAGGLPRRPGTPSGLLRPSTAEGSSSLPPPMTIGGGAASASGSHGRLLKGPAGAMGRERARTAEVLMSLESNMREMAVQRAEILRLREHIHSLTGAGDRGAVEGEPASDQRPQSSQDRPMAHTPVQRPPRAASSMD</sequence>
<evidence type="ECO:0000256" key="1">
    <source>
        <dbReference type="ARBA" id="ARBA00022574"/>
    </source>
</evidence>
<evidence type="ECO:0000256" key="2">
    <source>
        <dbReference type="ARBA" id="ARBA00022737"/>
    </source>
</evidence>
<dbReference type="PROSITE" id="PS00678">
    <property type="entry name" value="WD_REPEATS_1"/>
    <property type="match status" value="1"/>
</dbReference>
<feature type="repeat" description="WD" evidence="3">
    <location>
        <begin position="377"/>
        <end position="406"/>
    </location>
</feature>
<keyword evidence="2" id="KW-0677">Repeat</keyword>
<dbReference type="InterPro" id="IPR036322">
    <property type="entry name" value="WD40_repeat_dom_sf"/>
</dbReference>
<dbReference type="InterPro" id="IPR019775">
    <property type="entry name" value="WD40_repeat_CS"/>
</dbReference>
<keyword evidence="1 3" id="KW-0853">WD repeat</keyword>
<dbReference type="OrthoDB" id="10251741at2759"/>
<evidence type="ECO:0000256" key="5">
    <source>
        <dbReference type="SAM" id="MobiDB-lite"/>
    </source>
</evidence>
<dbReference type="EMBL" id="JWZX01002711">
    <property type="protein sequence ID" value="KOO27458.1"/>
    <property type="molecule type" value="Genomic_DNA"/>
</dbReference>
<keyword evidence="7" id="KW-1185">Reference proteome</keyword>
<gene>
    <name evidence="6" type="ORF">Ctob_003177</name>
</gene>
<comment type="caution">
    <text evidence="6">The sequence shown here is derived from an EMBL/GenBank/DDBJ whole genome shotgun (WGS) entry which is preliminary data.</text>
</comment>
<dbReference type="SMART" id="SM00320">
    <property type="entry name" value="WD40"/>
    <property type="match status" value="9"/>
</dbReference>
<accession>A0A0M0JMK2</accession>
<dbReference type="PROSITE" id="PS50294">
    <property type="entry name" value="WD_REPEATS_REGION"/>
    <property type="match status" value="1"/>
</dbReference>
<feature type="coiled-coil region" evidence="4">
    <location>
        <begin position="1015"/>
        <end position="1049"/>
    </location>
</feature>
<evidence type="ECO:0000313" key="7">
    <source>
        <dbReference type="Proteomes" id="UP000037460"/>
    </source>
</evidence>
<dbReference type="Gene3D" id="1.10.287.1490">
    <property type="match status" value="1"/>
</dbReference>
<evidence type="ECO:0000256" key="3">
    <source>
        <dbReference type="PROSITE-ProRule" id="PRU00221"/>
    </source>
</evidence>
<feature type="coiled-coil region" evidence="4">
    <location>
        <begin position="737"/>
        <end position="796"/>
    </location>
</feature>
<dbReference type="Gene3D" id="2.130.10.10">
    <property type="entry name" value="YVTN repeat-like/Quinoprotein amine dehydrogenase"/>
    <property type="match status" value="2"/>
</dbReference>
<keyword evidence="4" id="KW-0175">Coiled coil</keyword>
<name>A0A0M0JMK2_9EUKA</name>
<feature type="region of interest" description="Disordered" evidence="5">
    <location>
        <begin position="1159"/>
        <end position="1230"/>
    </location>
</feature>
<feature type="coiled-coil region" evidence="4">
    <location>
        <begin position="896"/>
        <end position="965"/>
    </location>
</feature>
<dbReference type="Proteomes" id="UP000037460">
    <property type="component" value="Unassembled WGS sequence"/>
</dbReference>
<evidence type="ECO:0000256" key="4">
    <source>
        <dbReference type="SAM" id="Coils"/>
    </source>
</evidence>
<feature type="repeat" description="WD" evidence="3">
    <location>
        <begin position="497"/>
        <end position="529"/>
    </location>
</feature>
<dbReference type="PROSITE" id="PS50082">
    <property type="entry name" value="WD_REPEATS_2"/>
    <property type="match status" value="3"/>
</dbReference>
<dbReference type="PANTHER" id="PTHR32215:SF0">
    <property type="entry name" value="CILIA- AND FLAGELLA-ASSOCIATED PROTEIN 57"/>
    <property type="match status" value="1"/>
</dbReference>
<evidence type="ECO:0000313" key="6">
    <source>
        <dbReference type="EMBL" id="KOO27458.1"/>
    </source>
</evidence>